<protein>
    <submittedName>
        <fullName evidence="2">Uncharacterized protein</fullName>
    </submittedName>
</protein>
<dbReference type="AlphaFoldDB" id="A0A8H7E5E9"/>
<keyword evidence="3" id="KW-1185">Reference proteome</keyword>
<dbReference type="EMBL" id="JAACFV010000048">
    <property type="protein sequence ID" value="KAF7508858.1"/>
    <property type="molecule type" value="Genomic_DNA"/>
</dbReference>
<gene>
    <name evidence="2" type="ORF">GJ744_008567</name>
</gene>
<reference evidence="2" key="1">
    <citation type="submission" date="2020-02" db="EMBL/GenBank/DDBJ databases">
        <authorList>
            <person name="Palmer J.M."/>
        </authorList>
    </citation>
    <scope>NUCLEOTIDE SEQUENCE</scope>
    <source>
        <strain evidence="2">EPUS1.4</strain>
        <tissue evidence="2">Thallus</tissue>
    </source>
</reference>
<name>A0A8H7E5E9_9EURO</name>
<dbReference type="Proteomes" id="UP000606974">
    <property type="component" value="Unassembled WGS sequence"/>
</dbReference>
<comment type="caution">
    <text evidence="2">The sequence shown here is derived from an EMBL/GenBank/DDBJ whole genome shotgun (WGS) entry which is preliminary data.</text>
</comment>
<evidence type="ECO:0000256" key="1">
    <source>
        <dbReference type="SAM" id="MobiDB-lite"/>
    </source>
</evidence>
<feature type="region of interest" description="Disordered" evidence="1">
    <location>
        <begin position="59"/>
        <end position="82"/>
    </location>
</feature>
<evidence type="ECO:0000313" key="2">
    <source>
        <dbReference type="EMBL" id="KAF7508858.1"/>
    </source>
</evidence>
<proteinExistence type="predicted"/>
<accession>A0A8H7E5E9</accession>
<organism evidence="2 3">
    <name type="scientific">Endocarpon pusillum</name>
    <dbReference type="NCBI Taxonomy" id="364733"/>
    <lineage>
        <taxon>Eukaryota</taxon>
        <taxon>Fungi</taxon>
        <taxon>Dikarya</taxon>
        <taxon>Ascomycota</taxon>
        <taxon>Pezizomycotina</taxon>
        <taxon>Eurotiomycetes</taxon>
        <taxon>Chaetothyriomycetidae</taxon>
        <taxon>Verrucariales</taxon>
        <taxon>Verrucariaceae</taxon>
        <taxon>Endocarpon</taxon>
    </lineage>
</organism>
<evidence type="ECO:0000313" key="3">
    <source>
        <dbReference type="Proteomes" id="UP000606974"/>
    </source>
</evidence>
<sequence>MVSVIPNTSICSVTHQYIIPTAKPKAGSTKVWGKSIKAPDSGLTDTISANVRTTAITMSPATKNEITQPPDPDIDMSCPEVTKSPMPDVPLNAIAVAMCVSTELEQCKVNG</sequence>